<dbReference type="WBParaSite" id="ES5_v2.g9754.t1">
    <property type="protein sequence ID" value="ES5_v2.g9754.t1"/>
    <property type="gene ID" value="ES5_v2.g9754"/>
</dbReference>
<reference evidence="2" key="1">
    <citation type="submission" date="2022-11" db="UniProtKB">
        <authorList>
            <consortium name="WormBaseParasite"/>
        </authorList>
    </citation>
    <scope>IDENTIFICATION</scope>
</reference>
<sequence>MDYLYNNFHETAVFSKTLDYINNEHSRALNLSLVTKVDHQSVQFVSEIFDNFEAQKQMNELKSDSNANNSTLSLHIAAYENSIEAVSDSDQKDELPKEHSFEFPRQQNDKVNEPEVMQFKASQRLLNPNERRLVTPTKIAAMGSRLRSAPPATAGALKVSDFEQAFENTPPDNASNAKTLPQRMQELNNFLTDGNKDWSQKSKMLISLRGCLIATNVPRAVDIVMENCGLWERCLIDGLKELRSTLTREYCITIAFFAVKLQSRFIRQVELMFNNLMNLVQNSAKIMSSSGVILSEFIAKYVHHSKLITLTSGYLVSKSSVVRRSVVHMFDVMLSNWGKDILELHMNVIKEVIKSGLNDADVSCRTTSRNTYFVFMENFPTQAQELYDSLDTIRQRALNDQQRSAASSTNSLAHERDTLHLHSLKVSGPAATQQAFLDNRSRSDVHFRYNGARPVPRAPPSRSRNTSPTRTNPHSPHSSKMRPPTFAKPLVIPKLPPPSARLNNVAPRINTNLRAIPSASSSRPPMNSQYAAPRIRPNGTPATGSASQAGTRTNQPTVFGTVRNLAMPKSAIKPPTSAIQPPKYARPNVIRTVATPAFNDQRTNELTSSLTNLKLNSNSLTQSQHASIDDSVTSTESLNGNGLSPLEHSLNDIISNIGTENVDVKRPEKIIESLKTLYELITTNQLTQHHYDEHFNVLLLYCTQLLRLTDASNTLKMADLDALRALITAQPHRIADKAELALFRVLDAQDRDDATLTRAAEDCGAAIVAHLSVERCQKILIPLISNDQIQINPSSIASSLKLLCRKIETLSPEEVDQMFKDTRDVVVKSYEHPESMVRRASILFFVTVSNVIGTEPLRPYLAASIFKLVEVYRNKAQIKPRKTSGY</sequence>
<dbReference type="Proteomes" id="UP000887579">
    <property type="component" value="Unplaced"/>
</dbReference>
<accession>A0AC34GYP3</accession>
<protein>
    <submittedName>
        <fullName evidence="2">CLASP N-terminal domain-containing protein</fullName>
    </submittedName>
</protein>
<evidence type="ECO:0000313" key="1">
    <source>
        <dbReference type="Proteomes" id="UP000887579"/>
    </source>
</evidence>
<evidence type="ECO:0000313" key="2">
    <source>
        <dbReference type="WBParaSite" id="ES5_v2.g9754.t1"/>
    </source>
</evidence>
<organism evidence="1 2">
    <name type="scientific">Panagrolaimus sp. ES5</name>
    <dbReference type="NCBI Taxonomy" id="591445"/>
    <lineage>
        <taxon>Eukaryota</taxon>
        <taxon>Metazoa</taxon>
        <taxon>Ecdysozoa</taxon>
        <taxon>Nematoda</taxon>
        <taxon>Chromadorea</taxon>
        <taxon>Rhabditida</taxon>
        <taxon>Tylenchina</taxon>
        <taxon>Panagrolaimomorpha</taxon>
        <taxon>Panagrolaimoidea</taxon>
        <taxon>Panagrolaimidae</taxon>
        <taxon>Panagrolaimus</taxon>
    </lineage>
</organism>
<proteinExistence type="predicted"/>
<name>A0AC34GYP3_9BILA</name>